<reference evidence="2 3" key="1">
    <citation type="journal article" date="2009" name="Science">
        <title>Green evolution and dynamic adaptations revealed by genomes of the marine picoeukaryotes Micromonas.</title>
        <authorList>
            <person name="Worden A.Z."/>
            <person name="Lee J.H."/>
            <person name="Mock T."/>
            <person name="Rouze P."/>
            <person name="Simmons M.P."/>
            <person name="Aerts A.L."/>
            <person name="Allen A.E."/>
            <person name="Cuvelier M.L."/>
            <person name="Derelle E."/>
            <person name="Everett M.V."/>
            <person name="Foulon E."/>
            <person name="Grimwood J."/>
            <person name="Gundlach H."/>
            <person name="Henrissat B."/>
            <person name="Napoli C."/>
            <person name="McDonald S.M."/>
            <person name="Parker M.S."/>
            <person name="Rombauts S."/>
            <person name="Salamov A."/>
            <person name="Von Dassow P."/>
            <person name="Badger J.H."/>
            <person name="Coutinho P.M."/>
            <person name="Demir E."/>
            <person name="Dubchak I."/>
            <person name="Gentemann C."/>
            <person name="Eikrem W."/>
            <person name="Gready J.E."/>
            <person name="John U."/>
            <person name="Lanier W."/>
            <person name="Lindquist E.A."/>
            <person name="Lucas S."/>
            <person name="Mayer K.F."/>
            <person name="Moreau H."/>
            <person name="Not F."/>
            <person name="Otillar R."/>
            <person name="Panaud O."/>
            <person name="Pangilinan J."/>
            <person name="Paulsen I."/>
            <person name="Piegu B."/>
            <person name="Poliakov A."/>
            <person name="Robbens S."/>
            <person name="Schmutz J."/>
            <person name="Toulza E."/>
            <person name="Wyss T."/>
            <person name="Zelensky A."/>
            <person name="Zhou K."/>
            <person name="Armbrust E.V."/>
            <person name="Bhattacharya D."/>
            <person name="Goodenough U.W."/>
            <person name="Van de Peer Y."/>
            <person name="Grigoriev I.V."/>
        </authorList>
    </citation>
    <scope>NUCLEOTIDE SEQUENCE [LARGE SCALE GENOMIC DNA]</scope>
    <source>
        <strain evidence="2 3">CCMP1545</strain>
    </source>
</reference>
<evidence type="ECO:0000256" key="1">
    <source>
        <dbReference type="SAM" id="MobiDB-lite"/>
    </source>
</evidence>
<feature type="compositionally biased region" description="Low complexity" evidence="1">
    <location>
        <begin position="77"/>
        <end position="97"/>
    </location>
</feature>
<protein>
    <submittedName>
        <fullName evidence="2">Predicted protein</fullName>
    </submittedName>
</protein>
<dbReference type="EMBL" id="GG663749">
    <property type="protein sequence ID" value="EEH52131.1"/>
    <property type="molecule type" value="Genomic_DNA"/>
</dbReference>
<dbReference type="Proteomes" id="UP000001876">
    <property type="component" value="Unassembled WGS sequence"/>
</dbReference>
<evidence type="ECO:0000313" key="2">
    <source>
        <dbReference type="EMBL" id="EEH52131.1"/>
    </source>
</evidence>
<proteinExistence type="predicted"/>
<dbReference type="GeneID" id="9689199"/>
<sequence>MASHGLEASLGMPRGPPAPSERERPPTPREELAQASAPASPPAADAATLRPTVVHTRHDARALFDGARGGGAGAGAGAAANAPAARRQQQRSPSGAATNASNARAPLPSSPLRPRDQRQQQQPPSNVAAAARGGEGGGGGGGGGGSGWRRVKAAVSTMSFIDRVGKMAAHARPSTLRERSLSPAFSYASALVPTLTEDGTSIGSYGERFDRARRADANAMPEYWVRPVYAALVSSIPTRLDAFQLHF</sequence>
<gene>
    <name evidence="2" type="ORF">MICPUCDRAFT_53363</name>
</gene>
<feature type="compositionally biased region" description="Basic and acidic residues" evidence="1">
    <location>
        <begin position="20"/>
        <end position="32"/>
    </location>
</feature>
<dbReference type="RefSeq" id="XP_003063758.1">
    <property type="nucleotide sequence ID" value="XM_003063712.1"/>
</dbReference>
<feature type="region of interest" description="Disordered" evidence="1">
    <location>
        <begin position="1"/>
        <end position="149"/>
    </location>
</feature>
<name>C1N6M3_MICPC</name>
<dbReference type="KEGG" id="mpp:MICPUCDRAFT_53363"/>
<feature type="compositionally biased region" description="Gly residues" evidence="1">
    <location>
        <begin position="67"/>
        <end position="76"/>
    </location>
</feature>
<organism evidence="3">
    <name type="scientific">Micromonas pusilla (strain CCMP1545)</name>
    <name type="common">Picoplanktonic green alga</name>
    <dbReference type="NCBI Taxonomy" id="564608"/>
    <lineage>
        <taxon>Eukaryota</taxon>
        <taxon>Viridiplantae</taxon>
        <taxon>Chlorophyta</taxon>
        <taxon>Mamiellophyceae</taxon>
        <taxon>Mamiellales</taxon>
        <taxon>Mamiellaceae</taxon>
        <taxon>Micromonas</taxon>
    </lineage>
</organism>
<keyword evidence="3" id="KW-1185">Reference proteome</keyword>
<accession>C1N6M3</accession>
<dbReference type="AlphaFoldDB" id="C1N6M3"/>
<feature type="compositionally biased region" description="Gly residues" evidence="1">
    <location>
        <begin position="133"/>
        <end position="147"/>
    </location>
</feature>
<evidence type="ECO:0000313" key="3">
    <source>
        <dbReference type="Proteomes" id="UP000001876"/>
    </source>
</evidence>
<feature type="compositionally biased region" description="Low complexity" evidence="1">
    <location>
        <begin position="33"/>
        <end position="47"/>
    </location>
</feature>